<proteinExistence type="predicted"/>
<keyword evidence="2" id="KW-1185">Reference proteome</keyword>
<comment type="caution">
    <text evidence="1">The sequence shown here is derived from an EMBL/GenBank/DDBJ whole genome shotgun (WGS) entry which is preliminary data.</text>
</comment>
<organism evidence="1 2">
    <name type="scientific">Sphingomonas jeddahensis</name>
    <dbReference type="NCBI Taxonomy" id="1915074"/>
    <lineage>
        <taxon>Bacteria</taxon>
        <taxon>Pseudomonadati</taxon>
        <taxon>Pseudomonadota</taxon>
        <taxon>Alphaproteobacteria</taxon>
        <taxon>Sphingomonadales</taxon>
        <taxon>Sphingomonadaceae</taxon>
        <taxon>Sphingomonas</taxon>
    </lineage>
</organism>
<gene>
    <name evidence="1" type="ORF">SPHI_05380</name>
</gene>
<dbReference type="RefSeq" id="WP_076743354.1">
    <property type="nucleotide sequence ID" value="NZ_MPSB01000002.1"/>
</dbReference>
<dbReference type="AlphaFoldDB" id="A0A1V2EWQ1"/>
<reference evidence="1 2" key="1">
    <citation type="submission" date="2016-11" db="EMBL/GenBank/DDBJ databases">
        <title>Genome sequence of Sphingomonas jeddahensis G39.</title>
        <authorList>
            <person name="Poehlein A."/>
            <person name="Wuebbeler J.H."/>
            <person name="Steinbuechel A."/>
            <person name="Daniel R."/>
        </authorList>
    </citation>
    <scope>NUCLEOTIDE SEQUENCE [LARGE SCALE GENOMIC DNA]</scope>
    <source>
        <strain evidence="1 2">G39</strain>
    </source>
</reference>
<protein>
    <submittedName>
        <fullName evidence="1">Uncharacterized protein</fullName>
    </submittedName>
</protein>
<name>A0A1V2EWQ1_9SPHN</name>
<dbReference type="Proteomes" id="UP000188729">
    <property type="component" value="Unassembled WGS sequence"/>
</dbReference>
<dbReference type="EMBL" id="MPSB01000002">
    <property type="protein sequence ID" value="ONF97101.1"/>
    <property type="molecule type" value="Genomic_DNA"/>
</dbReference>
<accession>A0A1V2EWQ1</accession>
<dbReference type="OrthoDB" id="7340718at2"/>
<sequence length="301" mass="32950">MTALTSFIAGELNRPVPPEVVHAGRVIAGRLGGVAVLFYGSVLRTGDLDGLLDFYVLRDGSQAGGAIGRLLWPDVSYHEVNIGGELIRAKVASMPLETFQRAASGTTLDTTIWARFVQPAALVWAKGAVARQRTIDAVATAAVTAASFAALHGPEQGDANAFWRALFRATYAAELRVEAPGREDQILSYDRARYDTLLPLAWHAAGVDFAMGENTLSPRLSDERVIELANAWLTLENAGKRLNLARLLKAAFTFNGATRYAAWKIERHTGLRVPVTPFRERHPIMAAPGVLWQLWRHMVLR</sequence>
<evidence type="ECO:0000313" key="1">
    <source>
        <dbReference type="EMBL" id="ONF97101.1"/>
    </source>
</evidence>
<evidence type="ECO:0000313" key="2">
    <source>
        <dbReference type="Proteomes" id="UP000188729"/>
    </source>
</evidence>
<dbReference type="STRING" id="1915074.SPHI_05380"/>